<feature type="transmembrane region" description="Helical" evidence="8">
    <location>
        <begin position="70"/>
        <end position="90"/>
    </location>
</feature>
<name>A0A895YFI6_9ACTN</name>
<accession>A0A895YFI6</accession>
<dbReference type="EMBL" id="CP070499">
    <property type="protein sequence ID" value="QSB14882.1"/>
    <property type="molecule type" value="Genomic_DNA"/>
</dbReference>
<evidence type="ECO:0000256" key="7">
    <source>
        <dbReference type="ARBA" id="ARBA00023136"/>
    </source>
</evidence>
<gene>
    <name evidence="9" type="ORF">JQS43_00345</name>
</gene>
<dbReference type="PANTHER" id="PTHR30269">
    <property type="entry name" value="TRANSMEMBRANE PROTEIN YFCA"/>
    <property type="match status" value="1"/>
</dbReference>
<evidence type="ECO:0000256" key="1">
    <source>
        <dbReference type="ARBA" id="ARBA00004651"/>
    </source>
</evidence>
<dbReference type="PANTHER" id="PTHR30269:SF37">
    <property type="entry name" value="MEMBRANE TRANSPORTER PROTEIN"/>
    <property type="match status" value="1"/>
</dbReference>
<keyword evidence="10" id="KW-1185">Reference proteome</keyword>
<feature type="transmembrane region" description="Helical" evidence="8">
    <location>
        <begin position="96"/>
        <end position="113"/>
    </location>
</feature>
<dbReference type="GO" id="GO:0005886">
    <property type="term" value="C:plasma membrane"/>
    <property type="evidence" value="ECO:0007669"/>
    <property type="project" value="UniProtKB-SubCell"/>
</dbReference>
<evidence type="ECO:0000313" key="9">
    <source>
        <dbReference type="EMBL" id="QSB14882.1"/>
    </source>
</evidence>
<reference evidence="9" key="1">
    <citation type="submission" date="2021-02" db="EMBL/GenBank/DDBJ databases">
        <title>Natrosporangium hydrolyticum gen. nov., sp. nov, a haloalkaliphilic actinobacterium from a soda solonchak soil.</title>
        <authorList>
            <person name="Sorokin D.Y."/>
            <person name="Khijniak T.V."/>
            <person name="Zakharycheva A.P."/>
            <person name="Boueva O.V."/>
            <person name="Ariskina E.V."/>
            <person name="Hahnke R.L."/>
            <person name="Bunk B."/>
            <person name="Sproer C."/>
            <person name="Schumann P."/>
            <person name="Evtushenko L.I."/>
            <person name="Kublanov I.V."/>
        </authorList>
    </citation>
    <scope>NUCLEOTIDE SEQUENCE</scope>
    <source>
        <strain evidence="9">DSM 106523</strain>
    </source>
</reference>
<dbReference type="Pfam" id="PF01925">
    <property type="entry name" value="TauE"/>
    <property type="match status" value="1"/>
</dbReference>
<comment type="subcellular location">
    <subcellularLocation>
        <location evidence="1 8">Cell membrane</location>
        <topology evidence="1 8">Multi-pass membrane protein</topology>
    </subcellularLocation>
</comment>
<proteinExistence type="inferred from homology"/>
<evidence type="ECO:0000256" key="4">
    <source>
        <dbReference type="ARBA" id="ARBA00022475"/>
    </source>
</evidence>
<sequence>MVPLLLTGFAIVLLAAAVQAVTGFGFALVAVPLLALTNDPRTAVVAVGIAGMLMSIMVALTERRYARWRLALPLIGASAAGMPLGLLVLAQAPERVLLVLIGAAVVGCAVLIWRGLRIAGGWPVAVAVGVFAGSLSTSTGTNGPPLVAAFAGMEMAPREFRATLAAVFTGTGVLSLVGFALAGQLTGAAAQVGLVGVPAAVAGWWLGNLLFRRLPTGSFRRIVLAALVASGVLTAAPALAG</sequence>
<comment type="similarity">
    <text evidence="2 8">Belongs to the 4-toluene sulfonate uptake permease (TSUP) (TC 2.A.102) family.</text>
</comment>
<dbReference type="AlphaFoldDB" id="A0A895YFI6"/>
<evidence type="ECO:0000313" key="10">
    <source>
        <dbReference type="Proteomes" id="UP000662857"/>
    </source>
</evidence>
<protein>
    <recommendedName>
        <fullName evidence="8">Probable membrane transporter protein</fullName>
    </recommendedName>
</protein>
<dbReference type="InterPro" id="IPR002781">
    <property type="entry name" value="TM_pro_TauE-like"/>
</dbReference>
<dbReference type="KEGG" id="nhy:JQS43_00345"/>
<evidence type="ECO:0000256" key="6">
    <source>
        <dbReference type="ARBA" id="ARBA00022989"/>
    </source>
</evidence>
<keyword evidence="4 8" id="KW-1003">Cell membrane</keyword>
<feature type="transmembrane region" description="Helical" evidence="8">
    <location>
        <begin position="44"/>
        <end position="61"/>
    </location>
</feature>
<organism evidence="9 10">
    <name type="scientific">Natronosporangium hydrolyticum</name>
    <dbReference type="NCBI Taxonomy" id="2811111"/>
    <lineage>
        <taxon>Bacteria</taxon>
        <taxon>Bacillati</taxon>
        <taxon>Actinomycetota</taxon>
        <taxon>Actinomycetes</taxon>
        <taxon>Micromonosporales</taxon>
        <taxon>Micromonosporaceae</taxon>
        <taxon>Natronosporangium</taxon>
    </lineage>
</organism>
<keyword evidence="3" id="KW-0813">Transport</keyword>
<keyword evidence="6 8" id="KW-1133">Transmembrane helix</keyword>
<keyword evidence="7 8" id="KW-0472">Membrane</keyword>
<evidence type="ECO:0000256" key="8">
    <source>
        <dbReference type="RuleBase" id="RU363041"/>
    </source>
</evidence>
<evidence type="ECO:0000256" key="5">
    <source>
        <dbReference type="ARBA" id="ARBA00022692"/>
    </source>
</evidence>
<feature type="transmembrane region" description="Helical" evidence="8">
    <location>
        <begin position="188"/>
        <end position="210"/>
    </location>
</feature>
<dbReference type="RefSeq" id="WP_239677044.1">
    <property type="nucleotide sequence ID" value="NZ_CP070499.1"/>
</dbReference>
<evidence type="ECO:0000256" key="3">
    <source>
        <dbReference type="ARBA" id="ARBA00022448"/>
    </source>
</evidence>
<dbReference type="Proteomes" id="UP000662857">
    <property type="component" value="Chromosome"/>
</dbReference>
<feature type="transmembrane region" description="Helical" evidence="8">
    <location>
        <begin position="162"/>
        <end position="182"/>
    </location>
</feature>
<feature type="transmembrane region" description="Helical" evidence="8">
    <location>
        <begin position="222"/>
        <end position="240"/>
    </location>
</feature>
<evidence type="ECO:0000256" key="2">
    <source>
        <dbReference type="ARBA" id="ARBA00009142"/>
    </source>
</evidence>
<dbReference type="InterPro" id="IPR052017">
    <property type="entry name" value="TSUP"/>
</dbReference>
<keyword evidence="5 8" id="KW-0812">Transmembrane</keyword>